<comment type="subunit">
    <text evidence="9 10">Homodimer, forms a heterotetramer with a Cas2 homodimer.</text>
</comment>
<dbReference type="InterPro" id="IPR042206">
    <property type="entry name" value="CRISPR-assoc_Cas1_C"/>
</dbReference>
<evidence type="ECO:0000256" key="5">
    <source>
        <dbReference type="ARBA" id="ARBA00022842"/>
    </source>
</evidence>
<dbReference type="GO" id="GO:0003677">
    <property type="term" value="F:DNA binding"/>
    <property type="evidence" value="ECO:0007669"/>
    <property type="project" value="UniProtKB-KW"/>
</dbReference>
<reference evidence="11 12" key="1">
    <citation type="submission" date="2019-08" db="EMBL/GenBank/DDBJ databases">
        <title>In-depth cultivation of the pig gut microbiome towards novel bacterial diversity and tailored functional studies.</title>
        <authorList>
            <person name="Wylensek D."/>
            <person name="Hitch T.C.A."/>
            <person name="Clavel T."/>
        </authorList>
    </citation>
    <scope>NUCLEOTIDE SEQUENCE [LARGE SCALE GENOMIC DNA]</scope>
    <source>
        <strain evidence="11 12">WCA-389-WT-5B</strain>
    </source>
</reference>
<comment type="caution">
    <text evidence="11">The sequence shown here is derived from an EMBL/GenBank/DDBJ whole genome shotgun (WGS) entry which is preliminary data.</text>
</comment>
<dbReference type="PANTHER" id="PTHR34353:SF2">
    <property type="entry name" value="CRISPR-ASSOCIATED ENDONUCLEASE CAS1 1"/>
    <property type="match status" value="1"/>
</dbReference>
<sequence length="299" mass="33858">MGYRNIVIASAATLSCREDQLIILNENNNKVPIEDISAIVLENQQSRISLAALGQLVSNNVTVYLCDKQHIPSAVVLPFYQNSTNAVVIEKQEQLSVPQTKQVWKQIVMAKIQNQGRCLKERGDEEGNHYLMELAKTVTSGDIHNVEATAARYYFRRAFGEKFTRTGDDRRNNGLNYGYAIMRGLIARLLTGYGFMVIKGIHHCNKYNSFNLADDFMEPLRPVVDLFVLNHMTGDDNLTPDLKHALVNLLGVDVLSGGQIHSLNYGAERMIQSFMRICQQEGKELMIPELVQLRQHQYE</sequence>
<dbReference type="OrthoDB" id="9803119at2"/>
<dbReference type="AlphaFoldDB" id="A0A6N7VYX2"/>
<dbReference type="GO" id="GO:0051607">
    <property type="term" value="P:defense response to virus"/>
    <property type="evidence" value="ECO:0007669"/>
    <property type="project" value="UniProtKB-UniRule"/>
</dbReference>
<dbReference type="RefSeq" id="WP_154487300.1">
    <property type="nucleotide sequence ID" value="NZ_VULN01000001.1"/>
</dbReference>
<keyword evidence="4 10" id="KW-0378">Hydrolase</keyword>
<dbReference type="GO" id="GO:0046872">
    <property type="term" value="F:metal ion binding"/>
    <property type="evidence" value="ECO:0007669"/>
    <property type="project" value="UniProtKB-UniRule"/>
</dbReference>
<evidence type="ECO:0000313" key="11">
    <source>
        <dbReference type="EMBL" id="MSS81078.1"/>
    </source>
</evidence>
<evidence type="ECO:0000256" key="6">
    <source>
        <dbReference type="ARBA" id="ARBA00023118"/>
    </source>
</evidence>
<dbReference type="NCBIfam" id="TIGR00287">
    <property type="entry name" value="cas1"/>
    <property type="match status" value="1"/>
</dbReference>
<keyword evidence="1 10" id="KW-0540">Nuclease</keyword>
<evidence type="ECO:0000256" key="8">
    <source>
        <dbReference type="ARBA" id="ARBA00023211"/>
    </source>
</evidence>
<dbReference type="PANTHER" id="PTHR34353">
    <property type="entry name" value="CRISPR-ASSOCIATED ENDONUCLEASE CAS1 1"/>
    <property type="match status" value="1"/>
</dbReference>
<organism evidence="11 12">
    <name type="scientific">Acidaminococcus fermentans</name>
    <dbReference type="NCBI Taxonomy" id="905"/>
    <lineage>
        <taxon>Bacteria</taxon>
        <taxon>Bacillati</taxon>
        <taxon>Bacillota</taxon>
        <taxon>Negativicutes</taxon>
        <taxon>Acidaminococcales</taxon>
        <taxon>Acidaminococcaceae</taxon>
        <taxon>Acidaminococcus</taxon>
    </lineage>
</organism>
<dbReference type="GO" id="GO:0004520">
    <property type="term" value="F:DNA endonuclease activity"/>
    <property type="evidence" value="ECO:0007669"/>
    <property type="project" value="InterPro"/>
</dbReference>
<evidence type="ECO:0000256" key="10">
    <source>
        <dbReference type="HAMAP-Rule" id="MF_01470"/>
    </source>
</evidence>
<keyword evidence="8 10" id="KW-0464">Manganese</keyword>
<evidence type="ECO:0000313" key="12">
    <source>
        <dbReference type="Proteomes" id="UP000441455"/>
    </source>
</evidence>
<evidence type="ECO:0000256" key="9">
    <source>
        <dbReference type="ARBA" id="ARBA00038592"/>
    </source>
</evidence>
<evidence type="ECO:0000256" key="7">
    <source>
        <dbReference type="ARBA" id="ARBA00023125"/>
    </source>
</evidence>
<keyword evidence="3 10" id="KW-0255">Endonuclease</keyword>
<dbReference type="Gene3D" id="1.20.120.920">
    <property type="entry name" value="CRISPR-associated endonuclease Cas1, C-terminal domain"/>
    <property type="match status" value="1"/>
</dbReference>
<dbReference type="Proteomes" id="UP000441455">
    <property type="component" value="Unassembled WGS sequence"/>
</dbReference>
<evidence type="ECO:0000256" key="4">
    <source>
        <dbReference type="ARBA" id="ARBA00022801"/>
    </source>
</evidence>
<dbReference type="InterPro" id="IPR019855">
    <property type="entry name" value="CRISPR-assoc_Cas1_NMENI"/>
</dbReference>
<keyword evidence="7 10" id="KW-0238">DNA-binding</keyword>
<gene>
    <name evidence="10 11" type="primary">cas1</name>
    <name evidence="11" type="ORF">FX155_00340</name>
</gene>
<evidence type="ECO:0000256" key="2">
    <source>
        <dbReference type="ARBA" id="ARBA00022723"/>
    </source>
</evidence>
<evidence type="ECO:0000256" key="1">
    <source>
        <dbReference type="ARBA" id="ARBA00022722"/>
    </source>
</evidence>
<dbReference type="InterPro" id="IPR050646">
    <property type="entry name" value="Cas1"/>
</dbReference>
<feature type="binding site" evidence="10">
    <location>
        <position position="147"/>
    </location>
    <ligand>
        <name>Mn(2+)</name>
        <dbReference type="ChEBI" id="CHEBI:29035"/>
    </ligand>
</feature>
<keyword evidence="2 10" id="KW-0479">Metal-binding</keyword>
<accession>A0A6N7VYX2</accession>
<dbReference type="InterPro" id="IPR002729">
    <property type="entry name" value="CRISPR-assoc_Cas1"/>
</dbReference>
<dbReference type="PROSITE" id="PS51257">
    <property type="entry name" value="PROKAR_LIPOPROTEIN"/>
    <property type="match status" value="1"/>
</dbReference>
<keyword evidence="5 10" id="KW-0460">Magnesium</keyword>
<evidence type="ECO:0000256" key="3">
    <source>
        <dbReference type="ARBA" id="ARBA00022759"/>
    </source>
</evidence>
<comment type="function">
    <text evidence="10">CRISPR (clustered regularly interspaced short palindromic repeat), is an adaptive immune system that provides protection against mobile genetic elements (viruses, transposable elements and conjugative plasmids). CRISPR clusters contain spacers, sequences complementary to antecedent mobile elements, and target invading nucleic acids. CRISPR clusters are transcribed and processed into CRISPR RNA (crRNA). Acts as a dsDNA endonuclease. Involved in the integration of spacer DNA into the CRISPR cassette.</text>
</comment>
<dbReference type="EMBL" id="VULN01000001">
    <property type="protein sequence ID" value="MSS81078.1"/>
    <property type="molecule type" value="Genomic_DNA"/>
</dbReference>
<dbReference type="Gene3D" id="3.100.10.20">
    <property type="entry name" value="CRISPR-associated endonuclease Cas1, N-terminal domain"/>
    <property type="match status" value="1"/>
</dbReference>
<dbReference type="Pfam" id="PF01867">
    <property type="entry name" value="Cas_Cas1"/>
    <property type="match status" value="1"/>
</dbReference>
<dbReference type="GO" id="GO:0016787">
    <property type="term" value="F:hydrolase activity"/>
    <property type="evidence" value="ECO:0007669"/>
    <property type="project" value="UniProtKB-KW"/>
</dbReference>
<proteinExistence type="inferred from homology"/>
<dbReference type="InterPro" id="IPR042211">
    <property type="entry name" value="CRISPR-assoc_Cas1_N"/>
</dbReference>
<dbReference type="EC" id="3.1.-.-" evidence="10"/>
<dbReference type="HAMAP" id="MF_01470">
    <property type="entry name" value="Cas1"/>
    <property type="match status" value="1"/>
</dbReference>
<feature type="binding site" evidence="10">
    <location>
        <position position="218"/>
    </location>
    <ligand>
        <name>Mn(2+)</name>
        <dbReference type="ChEBI" id="CHEBI:29035"/>
    </ligand>
</feature>
<dbReference type="GO" id="GO:0043571">
    <property type="term" value="P:maintenance of CRISPR repeat elements"/>
    <property type="evidence" value="ECO:0007669"/>
    <property type="project" value="UniProtKB-UniRule"/>
</dbReference>
<comment type="cofactor">
    <cofactor evidence="10">
        <name>Mg(2+)</name>
        <dbReference type="ChEBI" id="CHEBI:18420"/>
    </cofactor>
    <cofactor evidence="10">
        <name>Mn(2+)</name>
        <dbReference type="ChEBI" id="CHEBI:29035"/>
    </cofactor>
</comment>
<name>A0A6N7VYX2_ACIFE</name>
<keyword evidence="6 10" id="KW-0051">Antiviral defense</keyword>
<comment type="similarity">
    <text evidence="10">Belongs to the CRISPR-associated endonuclease Cas1 family.</text>
</comment>
<feature type="binding site" evidence="10">
    <location>
        <position position="203"/>
    </location>
    <ligand>
        <name>Mn(2+)</name>
        <dbReference type="ChEBI" id="CHEBI:29035"/>
    </ligand>
</feature>
<protein>
    <recommendedName>
        <fullName evidence="10">CRISPR-associated endonuclease Cas1</fullName>
        <ecNumber evidence="10">3.1.-.-</ecNumber>
    </recommendedName>
</protein>
<dbReference type="NCBIfam" id="TIGR03639">
    <property type="entry name" value="cas1_NMENI"/>
    <property type="match status" value="1"/>
</dbReference>